<dbReference type="EMBL" id="FOBS01000009">
    <property type="protein sequence ID" value="SEM29552.1"/>
    <property type="molecule type" value="Genomic_DNA"/>
</dbReference>
<organism evidence="2 3">
    <name type="scientific">Syntrophus gentianae</name>
    <dbReference type="NCBI Taxonomy" id="43775"/>
    <lineage>
        <taxon>Bacteria</taxon>
        <taxon>Pseudomonadati</taxon>
        <taxon>Thermodesulfobacteriota</taxon>
        <taxon>Syntrophia</taxon>
        <taxon>Syntrophales</taxon>
        <taxon>Syntrophaceae</taxon>
        <taxon>Syntrophus</taxon>
    </lineage>
</organism>
<accession>A0A1H7X6R2</accession>
<keyword evidence="3" id="KW-1185">Reference proteome</keyword>
<dbReference type="AlphaFoldDB" id="A0A1H7X6R2"/>
<dbReference type="InterPro" id="IPR001173">
    <property type="entry name" value="Glyco_trans_2-like"/>
</dbReference>
<dbReference type="Pfam" id="PF00535">
    <property type="entry name" value="Glycos_transf_2"/>
    <property type="match status" value="1"/>
</dbReference>
<dbReference type="CDD" id="cd00761">
    <property type="entry name" value="Glyco_tranf_GTA_type"/>
    <property type="match status" value="1"/>
</dbReference>
<proteinExistence type="predicted"/>
<sequence length="309" mass="35489">MISEAGLVSIIIPVFNRAKFLQKTVNSVLSQTYPNIEVILVDDCSTDDSFNVMKELQDHDSRIECFRHEKNAGAQSARNTGIRNARGKWIAFQDSDDKWMPDKIEKQLAVLSAHGFDPWIVVHTNCLRYEEDTGNKEIWKLPVVEGENVYPALLKNPGPTFSSLLTSKSALEKMGFLDEKTPSYQEWETSLGLARYCRFIHIKEPLFIYTLHNQDRISNDIGRDIVGYHYILKKYEKDIKEICGIRAWNYHLFHQSLKCIRCRDLELFDLCSEGITCRFLSGSLKVIKPSAFIASIVLKLLHLIKTTNI</sequence>
<protein>
    <submittedName>
        <fullName evidence="2">Glycosyltransferase involved in cell wall bisynthesis</fullName>
    </submittedName>
</protein>
<dbReference type="Gene3D" id="3.90.550.10">
    <property type="entry name" value="Spore Coat Polysaccharide Biosynthesis Protein SpsA, Chain A"/>
    <property type="match status" value="1"/>
</dbReference>
<dbReference type="Proteomes" id="UP000198744">
    <property type="component" value="Unassembled WGS sequence"/>
</dbReference>
<name>A0A1H7X6R2_9BACT</name>
<dbReference type="InterPro" id="IPR029044">
    <property type="entry name" value="Nucleotide-diphossugar_trans"/>
</dbReference>
<dbReference type="OrthoDB" id="9807414at2"/>
<dbReference type="PANTHER" id="PTHR22916">
    <property type="entry name" value="GLYCOSYLTRANSFERASE"/>
    <property type="match status" value="1"/>
</dbReference>
<feature type="domain" description="Glycosyltransferase 2-like" evidence="1">
    <location>
        <begin position="9"/>
        <end position="120"/>
    </location>
</feature>
<keyword evidence="2" id="KW-0808">Transferase</keyword>
<reference evidence="2 3" key="1">
    <citation type="submission" date="2016-10" db="EMBL/GenBank/DDBJ databases">
        <authorList>
            <person name="de Groot N.N."/>
        </authorList>
    </citation>
    <scope>NUCLEOTIDE SEQUENCE [LARGE SCALE GENOMIC DNA]</scope>
    <source>
        <strain evidence="2 3">DSM 8423</strain>
    </source>
</reference>
<evidence type="ECO:0000259" key="1">
    <source>
        <dbReference type="Pfam" id="PF00535"/>
    </source>
</evidence>
<dbReference type="STRING" id="43775.SAMN04489760_109105"/>
<dbReference type="PANTHER" id="PTHR22916:SF3">
    <property type="entry name" value="UDP-GLCNAC:BETAGAL BETA-1,3-N-ACETYLGLUCOSAMINYLTRANSFERASE-LIKE PROTEIN 1"/>
    <property type="match status" value="1"/>
</dbReference>
<gene>
    <name evidence="2" type="ORF">SAMN04489760_109105</name>
</gene>
<evidence type="ECO:0000313" key="3">
    <source>
        <dbReference type="Proteomes" id="UP000198744"/>
    </source>
</evidence>
<evidence type="ECO:0000313" key="2">
    <source>
        <dbReference type="EMBL" id="SEM29552.1"/>
    </source>
</evidence>
<dbReference type="RefSeq" id="WP_093883220.1">
    <property type="nucleotide sequence ID" value="NZ_FOBS01000009.1"/>
</dbReference>
<dbReference type="SUPFAM" id="SSF53448">
    <property type="entry name" value="Nucleotide-diphospho-sugar transferases"/>
    <property type="match status" value="1"/>
</dbReference>
<dbReference type="GO" id="GO:0016758">
    <property type="term" value="F:hexosyltransferase activity"/>
    <property type="evidence" value="ECO:0007669"/>
    <property type="project" value="UniProtKB-ARBA"/>
</dbReference>